<evidence type="ECO:0000313" key="3">
    <source>
        <dbReference type="Proteomes" id="UP001160142"/>
    </source>
</evidence>
<feature type="compositionally biased region" description="Acidic residues" evidence="1">
    <location>
        <begin position="7"/>
        <end position="17"/>
    </location>
</feature>
<evidence type="ECO:0008006" key="4">
    <source>
        <dbReference type="Google" id="ProtNLM"/>
    </source>
</evidence>
<name>A0ABT6KSX3_9MICO</name>
<sequence>MSMQDQPVEDGSLDASDDDKLRGLVEQVKRDVEFGSVPPDEERDVLQQRAAEAGLHVESSRLEELLS</sequence>
<comment type="caution">
    <text evidence="2">The sequence shown here is derived from an EMBL/GenBank/DDBJ whole genome shotgun (WGS) entry which is preliminary data.</text>
</comment>
<gene>
    <name evidence="2" type="ORF">M2152_002785</name>
</gene>
<evidence type="ECO:0000313" key="2">
    <source>
        <dbReference type="EMBL" id="MDH6182603.1"/>
    </source>
</evidence>
<proteinExistence type="predicted"/>
<feature type="region of interest" description="Disordered" evidence="1">
    <location>
        <begin position="1"/>
        <end position="20"/>
    </location>
</feature>
<dbReference type="EMBL" id="JARXVQ010000001">
    <property type="protein sequence ID" value="MDH6182603.1"/>
    <property type="molecule type" value="Genomic_DNA"/>
</dbReference>
<protein>
    <recommendedName>
        <fullName evidence="4">DUF3072 domain-containing protein</fullName>
    </recommendedName>
</protein>
<dbReference type="RefSeq" id="WP_322134876.1">
    <property type="nucleotide sequence ID" value="NZ_CP085036.1"/>
</dbReference>
<keyword evidence="3" id="KW-1185">Reference proteome</keyword>
<reference evidence="2 3" key="1">
    <citation type="submission" date="2023-04" db="EMBL/GenBank/DDBJ databases">
        <title>Genome Encyclopedia of Bacteria and Archaea VI: Functional Genomics of Type Strains.</title>
        <authorList>
            <person name="Whitman W."/>
        </authorList>
    </citation>
    <scope>NUCLEOTIDE SEQUENCE [LARGE SCALE GENOMIC DNA]</scope>
    <source>
        <strain evidence="2 3">SG_E_30_P1</strain>
    </source>
</reference>
<dbReference type="Proteomes" id="UP001160142">
    <property type="component" value="Unassembled WGS sequence"/>
</dbReference>
<accession>A0ABT6KSX3</accession>
<organism evidence="2 3">
    <name type="scientific">Antiquaquibacter oligotrophicus</name>
    <dbReference type="NCBI Taxonomy" id="2880260"/>
    <lineage>
        <taxon>Bacteria</taxon>
        <taxon>Bacillati</taxon>
        <taxon>Actinomycetota</taxon>
        <taxon>Actinomycetes</taxon>
        <taxon>Micrococcales</taxon>
        <taxon>Microbacteriaceae</taxon>
        <taxon>Antiquaquibacter</taxon>
    </lineage>
</organism>
<evidence type="ECO:0000256" key="1">
    <source>
        <dbReference type="SAM" id="MobiDB-lite"/>
    </source>
</evidence>